<dbReference type="InterPro" id="IPR002048">
    <property type="entry name" value="EF_hand_dom"/>
</dbReference>
<feature type="chain" id="PRO_5020595058" description="EF-hand domain-containing protein" evidence="1">
    <location>
        <begin position="24"/>
        <end position="147"/>
    </location>
</feature>
<feature type="domain" description="EF-hand" evidence="2">
    <location>
        <begin position="21"/>
        <end position="56"/>
    </location>
</feature>
<protein>
    <recommendedName>
        <fullName evidence="2">EF-hand domain-containing protein</fullName>
    </recommendedName>
</protein>
<evidence type="ECO:0000256" key="1">
    <source>
        <dbReference type="SAM" id="SignalP"/>
    </source>
</evidence>
<gene>
    <name evidence="3" type="ORF">DNK06_11925</name>
</gene>
<dbReference type="InterPro" id="IPR011992">
    <property type="entry name" value="EF-hand-dom_pair"/>
</dbReference>
<dbReference type="GO" id="GO:0005509">
    <property type="term" value="F:calcium ion binding"/>
    <property type="evidence" value="ECO:0007669"/>
    <property type="project" value="InterPro"/>
</dbReference>
<dbReference type="OrthoDB" id="5470953at2"/>
<dbReference type="SUPFAM" id="SSF47473">
    <property type="entry name" value="EF-hand"/>
    <property type="match status" value="1"/>
</dbReference>
<evidence type="ECO:0000313" key="3">
    <source>
        <dbReference type="EMBL" id="TBU79787.1"/>
    </source>
</evidence>
<dbReference type="Gene3D" id="1.10.238.10">
    <property type="entry name" value="EF-hand"/>
    <property type="match status" value="2"/>
</dbReference>
<dbReference type="RefSeq" id="WP_131180238.1">
    <property type="nucleotide sequence ID" value="NZ_QJUI01000009.1"/>
</dbReference>
<dbReference type="InterPro" id="IPR018247">
    <property type="entry name" value="EF_Hand_1_Ca_BS"/>
</dbReference>
<dbReference type="AlphaFoldDB" id="A0A4Q9QL75"/>
<name>A0A4Q9QL75_9GAMM</name>
<keyword evidence="1" id="KW-0732">Signal</keyword>
<sequence>MLSLTRMFSTGLLLAFVATNATAAEIDDIFRSEDSNGDGAISVEEARAAAPATFRTIDRDGNGILTVDDIAAHMVAESGSDMVWPAEVLASVAQKTLEYWDGNRDGKVTEQEYVEAAIALMLLADMDGDRRVTREELQRFRGESVTP</sequence>
<comment type="caution">
    <text evidence="3">The sequence shown here is derived from an EMBL/GenBank/DDBJ whole genome shotgun (WGS) entry which is preliminary data.</text>
</comment>
<evidence type="ECO:0000313" key="4">
    <source>
        <dbReference type="Proteomes" id="UP000292302"/>
    </source>
</evidence>
<organism evidence="3 4">
    <name type="scientific">Phytopseudomonas daroniae</name>
    <dbReference type="NCBI Taxonomy" id="2487519"/>
    <lineage>
        <taxon>Bacteria</taxon>
        <taxon>Pseudomonadati</taxon>
        <taxon>Pseudomonadota</taxon>
        <taxon>Gammaproteobacteria</taxon>
        <taxon>Pseudomonadales</taxon>
        <taxon>Pseudomonadaceae</taxon>
        <taxon>Phytopseudomonas</taxon>
    </lineage>
</organism>
<dbReference type="EMBL" id="QJUI01000009">
    <property type="protein sequence ID" value="TBU79787.1"/>
    <property type="molecule type" value="Genomic_DNA"/>
</dbReference>
<dbReference type="Pfam" id="PF13202">
    <property type="entry name" value="EF-hand_5"/>
    <property type="match status" value="2"/>
</dbReference>
<feature type="signal peptide" evidence="1">
    <location>
        <begin position="1"/>
        <end position="23"/>
    </location>
</feature>
<reference evidence="3 4" key="1">
    <citation type="submission" date="2018-06" db="EMBL/GenBank/DDBJ databases">
        <title>Three novel Pseudomonas species isolated from symptomatic oak.</title>
        <authorList>
            <person name="Bueno-Gonzalez V."/>
            <person name="Brady C."/>
        </authorList>
    </citation>
    <scope>NUCLEOTIDE SEQUENCE [LARGE SCALE GENOMIC DNA]</scope>
    <source>
        <strain evidence="3 4">P9A</strain>
    </source>
</reference>
<dbReference type="SMART" id="SM00054">
    <property type="entry name" value="EFh"/>
    <property type="match status" value="3"/>
</dbReference>
<dbReference type="Proteomes" id="UP000292302">
    <property type="component" value="Unassembled WGS sequence"/>
</dbReference>
<evidence type="ECO:0000259" key="2">
    <source>
        <dbReference type="PROSITE" id="PS50222"/>
    </source>
</evidence>
<dbReference type="PROSITE" id="PS00018">
    <property type="entry name" value="EF_HAND_1"/>
    <property type="match status" value="3"/>
</dbReference>
<keyword evidence="4" id="KW-1185">Reference proteome</keyword>
<feature type="domain" description="EF-hand" evidence="2">
    <location>
        <begin position="88"/>
        <end position="123"/>
    </location>
</feature>
<dbReference type="PROSITE" id="PS50222">
    <property type="entry name" value="EF_HAND_2"/>
    <property type="match status" value="2"/>
</dbReference>
<accession>A0A4Q9QL75</accession>
<proteinExistence type="predicted"/>